<dbReference type="PROSITE" id="PS51109">
    <property type="entry name" value="G5"/>
    <property type="match status" value="1"/>
</dbReference>
<dbReference type="Proteomes" id="UP001549162">
    <property type="component" value="Unassembled WGS sequence"/>
</dbReference>
<protein>
    <submittedName>
        <fullName evidence="4">Vancomycin resistance protein YoaR</fullName>
    </submittedName>
</protein>
<dbReference type="InterPro" id="IPR022029">
    <property type="entry name" value="YoaR-like_PG-bd"/>
</dbReference>
<gene>
    <name evidence="4" type="ORF">ABID14_001050</name>
</gene>
<dbReference type="InterPro" id="IPR052913">
    <property type="entry name" value="Glycopeptide_resist_protein"/>
</dbReference>
<dbReference type="InterPro" id="IPR011098">
    <property type="entry name" value="G5_dom"/>
</dbReference>
<dbReference type="PANTHER" id="PTHR35788">
    <property type="entry name" value="EXPORTED PROTEIN-RELATED"/>
    <property type="match status" value="1"/>
</dbReference>
<dbReference type="Pfam" id="PF07501">
    <property type="entry name" value="G5"/>
    <property type="match status" value="1"/>
</dbReference>
<organism evidence="4 5">
    <name type="scientific">Peptoniphilus olsenii</name>
    <dbReference type="NCBI Taxonomy" id="411570"/>
    <lineage>
        <taxon>Bacteria</taxon>
        <taxon>Bacillati</taxon>
        <taxon>Bacillota</taxon>
        <taxon>Tissierellia</taxon>
        <taxon>Tissierellales</taxon>
        <taxon>Peptoniphilaceae</taxon>
        <taxon>Peptoniphilus</taxon>
    </lineage>
</organism>
<dbReference type="PANTHER" id="PTHR35788:SF1">
    <property type="entry name" value="EXPORTED PROTEIN"/>
    <property type="match status" value="1"/>
</dbReference>
<feature type="transmembrane region" description="Helical" evidence="2">
    <location>
        <begin position="15"/>
        <end position="35"/>
    </location>
</feature>
<keyword evidence="2" id="KW-0472">Membrane</keyword>
<dbReference type="InterPro" id="IPR007391">
    <property type="entry name" value="Vancomycin_resist_VanW"/>
</dbReference>
<dbReference type="EMBL" id="JBEPMA010000004">
    <property type="protein sequence ID" value="MET3617421.1"/>
    <property type="molecule type" value="Genomic_DNA"/>
</dbReference>
<keyword evidence="5" id="KW-1185">Reference proteome</keyword>
<reference evidence="4 5" key="1">
    <citation type="submission" date="2024-06" db="EMBL/GenBank/DDBJ databases">
        <title>Genomic Encyclopedia of Type Strains, Phase IV (KMG-IV): sequencing the most valuable type-strain genomes for metagenomic binning, comparative biology and taxonomic classification.</title>
        <authorList>
            <person name="Goeker M."/>
        </authorList>
    </citation>
    <scope>NUCLEOTIDE SEQUENCE [LARGE SCALE GENOMIC DNA]</scope>
    <source>
        <strain evidence="4 5">DSM 21460</strain>
    </source>
</reference>
<keyword evidence="2" id="KW-0812">Transmembrane</keyword>
<dbReference type="RefSeq" id="WP_354367852.1">
    <property type="nucleotide sequence ID" value="NZ_JBEPMA010000004.1"/>
</dbReference>
<evidence type="ECO:0000313" key="4">
    <source>
        <dbReference type="EMBL" id="MET3617421.1"/>
    </source>
</evidence>
<feature type="domain" description="G5" evidence="3">
    <location>
        <begin position="373"/>
        <end position="452"/>
    </location>
</feature>
<evidence type="ECO:0000259" key="3">
    <source>
        <dbReference type="PROSITE" id="PS51109"/>
    </source>
</evidence>
<dbReference type="Pfam" id="PF12229">
    <property type="entry name" value="PG_binding_4"/>
    <property type="match status" value="1"/>
</dbReference>
<dbReference type="SMART" id="SM01208">
    <property type="entry name" value="G5"/>
    <property type="match status" value="1"/>
</dbReference>
<evidence type="ECO:0000256" key="1">
    <source>
        <dbReference type="ARBA" id="ARBA00022729"/>
    </source>
</evidence>
<accession>A0ABV2J9I5</accession>
<dbReference type="Gene3D" id="2.20.230.10">
    <property type="entry name" value="Resuscitation-promoting factor rpfb"/>
    <property type="match status" value="1"/>
</dbReference>
<evidence type="ECO:0000313" key="5">
    <source>
        <dbReference type="Proteomes" id="UP001549162"/>
    </source>
</evidence>
<keyword evidence="1" id="KW-0732">Signal</keyword>
<proteinExistence type="predicted"/>
<sequence length="462" mass="51769">MESIKSKIEDIDRRFLVASGIVLAMILVSLIFYSIEKNNSNIHKGVKIEGISVSHMSKNEAIKKVKEETDQKIAAHIINFTFNDESYPVSLEQFGYTLDLEQAADKAYEIGRSKSSIKNFFQIVFGPIFSNNIIADGDLNRDSLDKVILDLNKKIYIKPEDAYIKENSDGSVDIIEEKIGRYMDNDEFGKILGEDFINKDKIELPVYSTEPNVKSNYYAGIDKVYADFETNYSSSSKGRKENIRLASSKFNNLKVEPGQEISFNNVVGDVTADKGFKEATVIIGGNAESGIGGGICQVSTTLYNSLVMSDLEIVERHNHSRPINYVKLGTDAAVVSDYKDLKFKNNTNNPILIQAIANGDNLSFKIFGNSKDRDYTVKMVPKLLGVVNPNTITRYSDNMYEGDQVVKEAGSKGYSYETFKEVIKDGKIISTEKITNSYYIPKDRVVVIGTRENDKEETTDED</sequence>
<name>A0ABV2J9I5_9FIRM</name>
<evidence type="ECO:0000256" key="2">
    <source>
        <dbReference type="SAM" id="Phobius"/>
    </source>
</evidence>
<dbReference type="Pfam" id="PF04294">
    <property type="entry name" value="VanW"/>
    <property type="match status" value="1"/>
</dbReference>
<keyword evidence="2" id="KW-1133">Transmembrane helix</keyword>
<comment type="caution">
    <text evidence="4">The sequence shown here is derived from an EMBL/GenBank/DDBJ whole genome shotgun (WGS) entry which is preliminary data.</text>
</comment>